<name>A0A0E9SGC8_ANGAN</name>
<reference evidence="1" key="2">
    <citation type="journal article" date="2015" name="Fish Shellfish Immunol.">
        <title>Early steps in the European eel (Anguilla anguilla)-Vibrio vulnificus interaction in the gills: Role of the RtxA13 toxin.</title>
        <authorList>
            <person name="Callol A."/>
            <person name="Pajuelo D."/>
            <person name="Ebbesson L."/>
            <person name="Teles M."/>
            <person name="MacKenzie S."/>
            <person name="Amaro C."/>
        </authorList>
    </citation>
    <scope>NUCLEOTIDE SEQUENCE</scope>
</reference>
<reference evidence="1" key="1">
    <citation type="submission" date="2014-11" db="EMBL/GenBank/DDBJ databases">
        <authorList>
            <person name="Amaro Gonzalez C."/>
        </authorList>
    </citation>
    <scope>NUCLEOTIDE SEQUENCE</scope>
</reference>
<organism evidence="1">
    <name type="scientific">Anguilla anguilla</name>
    <name type="common">European freshwater eel</name>
    <name type="synonym">Muraena anguilla</name>
    <dbReference type="NCBI Taxonomy" id="7936"/>
    <lineage>
        <taxon>Eukaryota</taxon>
        <taxon>Metazoa</taxon>
        <taxon>Chordata</taxon>
        <taxon>Craniata</taxon>
        <taxon>Vertebrata</taxon>
        <taxon>Euteleostomi</taxon>
        <taxon>Actinopterygii</taxon>
        <taxon>Neopterygii</taxon>
        <taxon>Teleostei</taxon>
        <taxon>Anguilliformes</taxon>
        <taxon>Anguillidae</taxon>
        <taxon>Anguilla</taxon>
    </lineage>
</organism>
<dbReference type="EMBL" id="GBXM01069009">
    <property type="protein sequence ID" value="JAH39568.1"/>
    <property type="molecule type" value="Transcribed_RNA"/>
</dbReference>
<evidence type="ECO:0000313" key="1">
    <source>
        <dbReference type="EMBL" id="JAH39568.1"/>
    </source>
</evidence>
<accession>A0A0E9SGC8</accession>
<proteinExistence type="predicted"/>
<protein>
    <submittedName>
        <fullName evidence="1">Uncharacterized protein</fullName>
    </submittedName>
</protein>
<sequence>MLQKCYVKANLYRHF</sequence>